<dbReference type="SUPFAM" id="SSF51735">
    <property type="entry name" value="NAD(P)-binding Rossmann-fold domains"/>
    <property type="match status" value="1"/>
</dbReference>
<dbReference type="InterPro" id="IPR011286">
    <property type="entry name" value="2-deoxy-D-gluc_3_DH"/>
</dbReference>
<dbReference type="RefSeq" id="WP_095309763.1">
    <property type="nucleotide sequence ID" value="NZ_BORC01000008.1"/>
</dbReference>
<protein>
    <submittedName>
        <fullName evidence="3">2-deoxy-D-gluconate 3-dehydrogenase</fullName>
    </submittedName>
</protein>
<dbReference type="PANTHER" id="PTHR42760">
    <property type="entry name" value="SHORT-CHAIN DEHYDROGENASES/REDUCTASES FAMILY MEMBER"/>
    <property type="match status" value="1"/>
</dbReference>
<evidence type="ECO:0000313" key="4">
    <source>
        <dbReference type="Proteomes" id="UP000682111"/>
    </source>
</evidence>
<dbReference type="GO" id="GO:0051287">
    <property type="term" value="F:NAD binding"/>
    <property type="evidence" value="ECO:0007669"/>
    <property type="project" value="InterPro"/>
</dbReference>
<dbReference type="FunFam" id="3.40.50.720:FF:000084">
    <property type="entry name" value="Short-chain dehydrogenase reductase"/>
    <property type="match status" value="1"/>
</dbReference>
<dbReference type="NCBIfam" id="TIGR01832">
    <property type="entry name" value="kduD"/>
    <property type="match status" value="1"/>
</dbReference>
<dbReference type="InterPro" id="IPR036291">
    <property type="entry name" value="NAD(P)-bd_dom_sf"/>
</dbReference>
<dbReference type="PROSITE" id="PS00061">
    <property type="entry name" value="ADH_SHORT"/>
    <property type="match status" value="1"/>
</dbReference>
<keyword evidence="2" id="KW-0560">Oxidoreductase</keyword>
<gene>
    <name evidence="3" type="ORF">J27TS8_37780</name>
</gene>
<comment type="caution">
    <text evidence="3">The sequence shown here is derived from an EMBL/GenBank/DDBJ whole genome shotgun (WGS) entry which is preliminary data.</text>
</comment>
<dbReference type="GO" id="GO:0008678">
    <property type="term" value="F:2-deoxy-D-gluconate 3-dehydrogenase activity"/>
    <property type="evidence" value="ECO:0007669"/>
    <property type="project" value="InterPro"/>
</dbReference>
<dbReference type="Gene3D" id="3.40.50.720">
    <property type="entry name" value="NAD(P)-binding Rossmann-like Domain"/>
    <property type="match status" value="1"/>
</dbReference>
<evidence type="ECO:0000256" key="2">
    <source>
        <dbReference type="ARBA" id="ARBA00023002"/>
    </source>
</evidence>
<accession>A0A920BUZ1</accession>
<dbReference type="InterPro" id="IPR002347">
    <property type="entry name" value="SDR_fam"/>
</dbReference>
<evidence type="ECO:0000256" key="1">
    <source>
        <dbReference type="ARBA" id="ARBA00006484"/>
    </source>
</evidence>
<proteinExistence type="inferred from homology"/>
<comment type="similarity">
    <text evidence="1">Belongs to the short-chain dehydrogenases/reductases (SDR) family.</text>
</comment>
<dbReference type="GO" id="GO:0008206">
    <property type="term" value="P:bile acid metabolic process"/>
    <property type="evidence" value="ECO:0007669"/>
    <property type="project" value="UniProtKB-ARBA"/>
</dbReference>
<keyword evidence="4" id="KW-1185">Reference proteome</keyword>
<dbReference type="Pfam" id="PF13561">
    <property type="entry name" value="adh_short_C2"/>
    <property type="match status" value="1"/>
</dbReference>
<dbReference type="PANTHER" id="PTHR42760:SF5">
    <property type="entry name" value="2-DEHYDRO-3-DEOXY-D-GLUCONATE 5-DEHYDROGENASE"/>
    <property type="match status" value="1"/>
</dbReference>
<dbReference type="AlphaFoldDB" id="A0A920BUZ1"/>
<reference evidence="3" key="1">
    <citation type="submission" date="2021-03" db="EMBL/GenBank/DDBJ databases">
        <title>Antimicrobial resistance genes in bacteria isolated from Japanese honey, and their potential for conferring macrolide and lincosamide resistance in the American foulbrood pathogen Paenibacillus larvae.</title>
        <authorList>
            <person name="Okamoto M."/>
            <person name="Kumagai M."/>
            <person name="Kanamori H."/>
            <person name="Takamatsu D."/>
        </authorList>
    </citation>
    <scope>NUCLEOTIDE SEQUENCE</scope>
    <source>
        <strain evidence="3">J27TS8</strain>
    </source>
</reference>
<evidence type="ECO:0000313" key="3">
    <source>
        <dbReference type="EMBL" id="GIN63785.1"/>
    </source>
</evidence>
<dbReference type="PRINTS" id="PR00081">
    <property type="entry name" value="GDHRDH"/>
</dbReference>
<dbReference type="InterPro" id="IPR020904">
    <property type="entry name" value="Sc_DH/Rdtase_CS"/>
</dbReference>
<dbReference type="PRINTS" id="PR00080">
    <property type="entry name" value="SDRFAMILY"/>
</dbReference>
<sequence>MKLFDLTGKLAIVTGASQGLGKGIATGLATAGADIIIIDRKKNEDTVKDIQELGVKCEAIEFDLGMIEKYDELVKNIHRKYGHIDILVNNAGVQKRHPAVEFPQEDWDFVIRINMNAVFFLCQSVGKVMLQQGSGKVINMASLLSFQGGYTIPAYTASKSAVMGFTKALANEWAVQGVNVNCIAPGYMETAMNTAIIDDESRNRQISERIPAGRWGTPEDLAGAAVFLASSASDYVNGHTLVVDGGWLGR</sequence>
<dbReference type="EMBL" id="BORC01000008">
    <property type="protein sequence ID" value="GIN63785.1"/>
    <property type="molecule type" value="Genomic_DNA"/>
</dbReference>
<name>A0A920BUZ1_9BACI</name>
<dbReference type="Proteomes" id="UP000682111">
    <property type="component" value="Unassembled WGS sequence"/>
</dbReference>
<organism evidence="3 4">
    <name type="scientific">Robertmurraya siralis</name>
    <dbReference type="NCBI Taxonomy" id="77777"/>
    <lineage>
        <taxon>Bacteria</taxon>
        <taxon>Bacillati</taxon>
        <taxon>Bacillota</taxon>
        <taxon>Bacilli</taxon>
        <taxon>Bacillales</taxon>
        <taxon>Bacillaceae</taxon>
        <taxon>Robertmurraya</taxon>
    </lineage>
</organism>
<dbReference type="NCBIfam" id="NF005559">
    <property type="entry name" value="PRK07231.1"/>
    <property type="match status" value="1"/>
</dbReference>